<dbReference type="EMBL" id="KN293999">
    <property type="protein sequence ID" value="KGQ01557.1"/>
    <property type="molecule type" value="Genomic_DNA"/>
</dbReference>
<evidence type="ECO:0000313" key="3">
    <source>
        <dbReference type="Proteomes" id="UP000002059"/>
    </source>
</evidence>
<sequence length="125" mass="13960">MKESDVMGEQRGREGETVEVEVDYGGVFWGKDWAKEPEPEPEPEPRAGDGAGAGDGDGDGDGLVALGWRQAKFAHRLRSQQQTQQPRKNTTGFQRQRTNSITRLRSTLSAKFICFHWSSFKGHNP</sequence>
<dbReference type="VEuPathDB" id="FungiDB:PAAG_11681"/>
<protein>
    <submittedName>
        <fullName evidence="2">Uncharacterized protein</fullName>
    </submittedName>
</protein>
<dbReference type="HOGENOM" id="CLU_1993303_0_0_1"/>
<reference evidence="2 3" key="1">
    <citation type="journal article" date="2011" name="PLoS Genet.">
        <title>Comparative genomic analysis of human fungal pathogens causing paracoccidioidomycosis.</title>
        <authorList>
            <person name="Desjardins C.A."/>
            <person name="Champion M.D."/>
            <person name="Holder J.W."/>
            <person name="Muszewska A."/>
            <person name="Goldberg J."/>
            <person name="Bailao A.M."/>
            <person name="Brigido M.M."/>
            <person name="Ferreira M.E."/>
            <person name="Garcia A.M."/>
            <person name="Grynberg M."/>
            <person name="Gujja S."/>
            <person name="Heiman D.I."/>
            <person name="Henn M.R."/>
            <person name="Kodira C.D."/>
            <person name="Leon-Narvaez H."/>
            <person name="Longo L.V."/>
            <person name="Ma L.J."/>
            <person name="Malavazi I."/>
            <person name="Matsuo A.L."/>
            <person name="Morais F.V."/>
            <person name="Pereira M."/>
            <person name="Rodriguez-Brito S."/>
            <person name="Sakthikumar S."/>
            <person name="Salem-Izacc S.M."/>
            <person name="Sykes S.M."/>
            <person name="Teixeira M.M."/>
            <person name="Vallejo M.C."/>
            <person name="Walter M.E."/>
            <person name="Yandava C."/>
            <person name="Young S."/>
            <person name="Zeng Q."/>
            <person name="Zucker J."/>
            <person name="Felipe M.S."/>
            <person name="Goldman G.H."/>
            <person name="Haas B.J."/>
            <person name="McEwen J.G."/>
            <person name="Nino-Vega G."/>
            <person name="Puccia R."/>
            <person name="San-Blas G."/>
            <person name="Soares C.M."/>
            <person name="Birren B.W."/>
            <person name="Cuomo C.A."/>
        </authorList>
    </citation>
    <scope>NUCLEOTIDE SEQUENCE [LARGE SCALE GENOMIC DNA]</scope>
    <source>
        <strain evidence="3">ATCC MYA-826 / Pb01</strain>
    </source>
</reference>
<proteinExistence type="predicted"/>
<dbReference type="GeneID" id="26970594"/>
<dbReference type="Proteomes" id="UP000002059">
    <property type="component" value="Partially assembled WGS sequence"/>
</dbReference>
<evidence type="ECO:0000256" key="1">
    <source>
        <dbReference type="SAM" id="MobiDB-lite"/>
    </source>
</evidence>
<organism evidence="2 3">
    <name type="scientific">Paracoccidioides lutzii (strain ATCC MYA-826 / Pb01)</name>
    <name type="common">Paracoccidioides brasiliensis</name>
    <dbReference type="NCBI Taxonomy" id="502779"/>
    <lineage>
        <taxon>Eukaryota</taxon>
        <taxon>Fungi</taxon>
        <taxon>Dikarya</taxon>
        <taxon>Ascomycota</taxon>
        <taxon>Pezizomycotina</taxon>
        <taxon>Eurotiomycetes</taxon>
        <taxon>Eurotiomycetidae</taxon>
        <taxon>Onygenales</taxon>
        <taxon>Ajellomycetaceae</taxon>
        <taxon>Paracoccidioides</taxon>
    </lineage>
</organism>
<feature type="compositionally biased region" description="Polar residues" evidence="1">
    <location>
        <begin position="79"/>
        <end position="100"/>
    </location>
</feature>
<gene>
    <name evidence="2" type="ORF">PAAG_11681</name>
</gene>
<dbReference type="RefSeq" id="XP_015703071.1">
    <property type="nucleotide sequence ID" value="XM_015847282.1"/>
</dbReference>
<accession>A0A0A2V5C8</accession>
<dbReference type="AlphaFoldDB" id="A0A0A2V5C8"/>
<keyword evidence="3" id="KW-1185">Reference proteome</keyword>
<feature type="compositionally biased region" description="Basic and acidic residues" evidence="1">
    <location>
        <begin position="32"/>
        <end position="47"/>
    </location>
</feature>
<feature type="region of interest" description="Disordered" evidence="1">
    <location>
        <begin position="29"/>
        <end position="100"/>
    </location>
</feature>
<name>A0A0A2V5C8_PARBA</name>
<dbReference type="KEGG" id="pbl:PAAG_11681"/>
<evidence type="ECO:0000313" key="2">
    <source>
        <dbReference type="EMBL" id="KGQ01557.1"/>
    </source>
</evidence>